<dbReference type="Proteomes" id="UP000318405">
    <property type="component" value="Unassembled WGS sequence"/>
</dbReference>
<evidence type="ECO:0000256" key="9">
    <source>
        <dbReference type="PIRSR" id="PIRSR639901-1"/>
    </source>
</evidence>
<dbReference type="GO" id="GO:0030313">
    <property type="term" value="C:cell envelope"/>
    <property type="evidence" value="ECO:0007669"/>
    <property type="project" value="UniProtKB-SubCell"/>
</dbReference>
<dbReference type="OrthoDB" id="9789797at2"/>
<comment type="subcellular location">
    <subcellularLocation>
        <location evidence="1">Cell envelope</location>
    </subcellularLocation>
    <subcellularLocation>
        <location evidence="11">Cell membrane</location>
    </subcellularLocation>
</comment>
<evidence type="ECO:0000256" key="5">
    <source>
        <dbReference type="ARBA" id="ARBA00022519"/>
    </source>
</evidence>
<dbReference type="Pfam" id="PF04413">
    <property type="entry name" value="Glycos_transf_N"/>
    <property type="match status" value="1"/>
</dbReference>
<sequence length="436" mass="46357">MMRALYSAALALAAPLLWLGLARRARREGGDWQILGAGRFGRYDTPAEQGRLWVHAVSLGETRAAEPLLRLLLDAGVRVLLTQTTATARGEVRRGFAAELAEGRLAVAWLPYDFPGAVRRFLAHFRPCAGVLIEREIWPNLMAAAEAAQVPVLLVSARLSARSLRGMARLAPLMRPAFARLSATLAQTPADAERLRALGARDLSVMGNLKFDLAAPPALLARGQAWRAHWRRPVIVLASTRDGEEAMFIDAWQQQLAGHACAPLMLLVPRHPQRFDAVAALLAQRGLRFHRRSQAQADAAPQADASIDWLLGDSVGEMPAYYASADVAVIGGSFADFGGQNLVEASAVGTPVLVGPSTRNFAQAAEDAIAEGAAQRVPDAAAALARARELLADDAARAAMQSAAARFIAAHRGASARACAAILAQVPTGSKPPGSR</sequence>
<accession>A0A556A7U9</accession>
<keyword evidence="11" id="KW-0448">Lipopolysaccharide biosynthesis</keyword>
<organism evidence="14 15">
    <name type="scientific">Verticiella sediminum</name>
    <dbReference type="NCBI Taxonomy" id="1247510"/>
    <lineage>
        <taxon>Bacteria</taxon>
        <taxon>Pseudomonadati</taxon>
        <taxon>Pseudomonadota</taxon>
        <taxon>Betaproteobacteria</taxon>
        <taxon>Burkholderiales</taxon>
        <taxon>Alcaligenaceae</taxon>
        <taxon>Verticiella</taxon>
    </lineage>
</organism>
<comment type="function">
    <text evidence="11">Involved in lipopolysaccharide (LPS) biosynthesis. Catalyzes the transfer of 3-deoxy-D-manno-octulosonate (Kdo) residue(s) from CMP-Kdo to lipid IV(A), the tetraacyldisaccharide-1,4'-bisphosphate precursor of lipid A.</text>
</comment>
<evidence type="ECO:0000256" key="6">
    <source>
        <dbReference type="ARBA" id="ARBA00022679"/>
    </source>
</evidence>
<dbReference type="SUPFAM" id="SSF53756">
    <property type="entry name" value="UDP-Glycosyltransferase/glycogen phosphorylase"/>
    <property type="match status" value="1"/>
</dbReference>
<evidence type="ECO:0000259" key="12">
    <source>
        <dbReference type="Pfam" id="PF00534"/>
    </source>
</evidence>
<protein>
    <recommendedName>
        <fullName evidence="4 11">3-deoxy-D-manno-octulosonic acid transferase</fullName>
        <shortName evidence="11">Kdo transferase</shortName>
        <ecNumber evidence="3 11">2.4.99.12</ecNumber>
    </recommendedName>
    <alternativeName>
        <fullName evidence="7 11">Lipid IV(A) 3-deoxy-D-manno-octulosonic acid transferase</fullName>
    </alternativeName>
</protein>
<dbReference type="Gene3D" id="3.40.50.2000">
    <property type="entry name" value="Glycogen Phosphorylase B"/>
    <property type="match status" value="1"/>
</dbReference>
<keyword evidence="6 11" id="KW-0808">Transferase</keyword>
<comment type="pathway">
    <text evidence="2 11">Bacterial outer membrane biogenesis; LPS core biosynthesis.</text>
</comment>
<gene>
    <name evidence="14" type="ORF">FOZ76_25410</name>
</gene>
<dbReference type="Pfam" id="PF00534">
    <property type="entry name" value="Glycos_transf_1"/>
    <property type="match status" value="1"/>
</dbReference>
<evidence type="ECO:0000256" key="10">
    <source>
        <dbReference type="PIRSR" id="PIRSR639901-2"/>
    </source>
</evidence>
<comment type="similarity">
    <text evidence="11">Belongs to the glycosyltransferase group 1 family.</text>
</comment>
<feature type="domain" description="3-deoxy-D-manno-octulosonic-acid transferase N-terminal" evidence="13">
    <location>
        <begin position="39"/>
        <end position="212"/>
    </location>
</feature>
<evidence type="ECO:0000313" key="15">
    <source>
        <dbReference type="Proteomes" id="UP000318405"/>
    </source>
</evidence>
<dbReference type="AlphaFoldDB" id="A0A556A7U9"/>
<evidence type="ECO:0000256" key="4">
    <source>
        <dbReference type="ARBA" id="ARBA00019077"/>
    </source>
</evidence>
<evidence type="ECO:0000256" key="1">
    <source>
        <dbReference type="ARBA" id="ARBA00004196"/>
    </source>
</evidence>
<keyword evidence="5" id="KW-0472">Membrane</keyword>
<evidence type="ECO:0000256" key="7">
    <source>
        <dbReference type="ARBA" id="ARBA00031445"/>
    </source>
</evidence>
<feature type="site" description="Transition state stabilizer" evidence="10">
    <location>
        <position position="134"/>
    </location>
</feature>
<keyword evidence="11" id="KW-1003">Cell membrane</keyword>
<comment type="caution">
    <text evidence="14">The sequence shown here is derived from an EMBL/GenBank/DDBJ whole genome shotgun (WGS) entry which is preliminary data.</text>
</comment>
<comment type="catalytic activity">
    <reaction evidence="8 11">
        <text>lipid IVA (E. coli) + CMP-3-deoxy-beta-D-manno-octulosonate = alpha-Kdo-(2-&gt;6)-lipid IVA (E. coli) + CMP + H(+)</text>
        <dbReference type="Rhea" id="RHEA:28066"/>
        <dbReference type="ChEBI" id="CHEBI:15378"/>
        <dbReference type="ChEBI" id="CHEBI:58603"/>
        <dbReference type="ChEBI" id="CHEBI:60364"/>
        <dbReference type="ChEBI" id="CHEBI:60377"/>
        <dbReference type="ChEBI" id="CHEBI:85987"/>
        <dbReference type="EC" id="2.4.99.12"/>
    </reaction>
</comment>
<dbReference type="UniPathway" id="UPA00958"/>
<dbReference type="InterPro" id="IPR038107">
    <property type="entry name" value="Glycos_transf_N_sf"/>
</dbReference>
<dbReference type="InterPro" id="IPR007507">
    <property type="entry name" value="Glycos_transf_N"/>
</dbReference>
<dbReference type="GO" id="GO:0009245">
    <property type="term" value="P:lipid A biosynthetic process"/>
    <property type="evidence" value="ECO:0007669"/>
    <property type="project" value="TreeGrafter"/>
</dbReference>
<dbReference type="PANTHER" id="PTHR42755:SF1">
    <property type="entry name" value="3-DEOXY-D-MANNO-OCTULOSONIC ACID TRANSFERASE, MITOCHONDRIAL-RELATED"/>
    <property type="match status" value="1"/>
</dbReference>
<name>A0A556A7U9_9BURK</name>
<dbReference type="InterPro" id="IPR039901">
    <property type="entry name" value="Kdotransferase"/>
</dbReference>
<dbReference type="Gene3D" id="3.40.50.11720">
    <property type="entry name" value="3-Deoxy-D-manno-octulosonic-acid transferase, N-terminal domain"/>
    <property type="match status" value="1"/>
</dbReference>
<dbReference type="RefSeq" id="WP_143951084.1">
    <property type="nucleotide sequence ID" value="NZ_BAABMB010000005.1"/>
</dbReference>
<feature type="site" description="Transition state stabilizer" evidence="10">
    <location>
        <position position="210"/>
    </location>
</feature>
<feature type="domain" description="Glycosyl transferase family 1" evidence="12">
    <location>
        <begin position="305"/>
        <end position="405"/>
    </location>
</feature>
<evidence type="ECO:0000256" key="11">
    <source>
        <dbReference type="RuleBase" id="RU365103"/>
    </source>
</evidence>
<dbReference type="GO" id="GO:0043842">
    <property type="term" value="F:Kdo transferase activity"/>
    <property type="evidence" value="ECO:0007669"/>
    <property type="project" value="UniProtKB-EC"/>
</dbReference>
<dbReference type="PANTHER" id="PTHR42755">
    <property type="entry name" value="3-DEOXY-MANNO-OCTULOSONATE CYTIDYLYLTRANSFERASE"/>
    <property type="match status" value="1"/>
</dbReference>
<proteinExistence type="inferred from homology"/>
<feature type="active site" description="Proton acceptor" evidence="9">
    <location>
        <position position="61"/>
    </location>
</feature>
<evidence type="ECO:0000259" key="13">
    <source>
        <dbReference type="Pfam" id="PF04413"/>
    </source>
</evidence>
<keyword evidence="15" id="KW-1185">Reference proteome</keyword>
<reference evidence="14 15" key="1">
    <citation type="submission" date="2019-07" db="EMBL/GenBank/DDBJ databases">
        <title>Qingshengfaniella alkalisoli gen. nov., sp. nov., isolated from saline soil.</title>
        <authorList>
            <person name="Xu L."/>
            <person name="Huang X.-X."/>
            <person name="Sun J.-Q."/>
        </authorList>
    </citation>
    <scope>NUCLEOTIDE SEQUENCE [LARGE SCALE GENOMIC DNA]</scope>
    <source>
        <strain evidence="14 15">DSM 27279</strain>
    </source>
</reference>
<evidence type="ECO:0000256" key="3">
    <source>
        <dbReference type="ARBA" id="ARBA00012621"/>
    </source>
</evidence>
<dbReference type="GO" id="GO:0009244">
    <property type="term" value="P:lipopolysaccharide core region biosynthetic process"/>
    <property type="evidence" value="ECO:0007669"/>
    <property type="project" value="UniProtKB-UniRule"/>
</dbReference>
<evidence type="ECO:0000313" key="14">
    <source>
        <dbReference type="EMBL" id="TSH88968.1"/>
    </source>
</evidence>
<keyword evidence="5" id="KW-0997">Cell inner membrane</keyword>
<dbReference type="GO" id="GO:0005886">
    <property type="term" value="C:plasma membrane"/>
    <property type="evidence" value="ECO:0007669"/>
    <property type="project" value="UniProtKB-SubCell"/>
</dbReference>
<evidence type="ECO:0000256" key="2">
    <source>
        <dbReference type="ARBA" id="ARBA00004713"/>
    </source>
</evidence>
<dbReference type="EMBL" id="VLTJ01000042">
    <property type="protein sequence ID" value="TSH88968.1"/>
    <property type="molecule type" value="Genomic_DNA"/>
</dbReference>
<dbReference type="InterPro" id="IPR001296">
    <property type="entry name" value="Glyco_trans_1"/>
</dbReference>
<evidence type="ECO:0000256" key="8">
    <source>
        <dbReference type="ARBA" id="ARBA00049183"/>
    </source>
</evidence>
<dbReference type="EC" id="2.4.99.12" evidence="3 11"/>